<dbReference type="Gene3D" id="3.40.50.300">
    <property type="entry name" value="P-loop containing nucleotide triphosphate hydrolases"/>
    <property type="match status" value="1"/>
</dbReference>
<accession>A0A164WDP9</accession>
<dbReference type="GO" id="GO:0005525">
    <property type="term" value="F:GTP binding"/>
    <property type="evidence" value="ECO:0007669"/>
    <property type="project" value="UniProtKB-KW"/>
</dbReference>
<dbReference type="Pfam" id="PF00071">
    <property type="entry name" value="Ras"/>
    <property type="match status" value="1"/>
</dbReference>
<gene>
    <name evidence="3" type="ORF">SISNIDRAFT_484477</name>
</gene>
<name>A0A164WDP9_9AGAM</name>
<dbReference type="Proteomes" id="UP000076722">
    <property type="component" value="Unassembled WGS sequence"/>
</dbReference>
<keyword evidence="4" id="KW-1185">Reference proteome</keyword>
<organism evidence="3 4">
    <name type="scientific">Sistotremastrum niveocremeum HHB9708</name>
    <dbReference type="NCBI Taxonomy" id="1314777"/>
    <lineage>
        <taxon>Eukaryota</taxon>
        <taxon>Fungi</taxon>
        <taxon>Dikarya</taxon>
        <taxon>Basidiomycota</taxon>
        <taxon>Agaricomycotina</taxon>
        <taxon>Agaricomycetes</taxon>
        <taxon>Sistotremastrales</taxon>
        <taxon>Sistotremastraceae</taxon>
        <taxon>Sertulicium</taxon>
        <taxon>Sertulicium niveocremeum</taxon>
    </lineage>
</organism>
<sequence>MSLSTQFPLLVPIRLLGDKGSLKESLLGAYVSKHCRYIDGSGGQNQPVHPDHLDTLKDPKDSPVQIIFHGRGSDFVTSIVLSRTPVFSFISHELETGPMKKLSPSVIIICVSVRSRPSFQEIKRSWGPPSSRIKRIRRAWDKTPMVLVGTDIESRADPEIVHGLFMNGNHEGPVLHEEGERLAREIGASKYLECSLGDRGQVKQVFEEAFRLISTKWSTCFLQ</sequence>
<reference evidence="3 4" key="1">
    <citation type="journal article" date="2016" name="Mol. Biol. Evol.">
        <title>Comparative Genomics of Early-Diverging Mushroom-Forming Fungi Provides Insights into the Origins of Lignocellulose Decay Capabilities.</title>
        <authorList>
            <person name="Nagy L.G."/>
            <person name="Riley R."/>
            <person name="Tritt A."/>
            <person name="Adam C."/>
            <person name="Daum C."/>
            <person name="Floudas D."/>
            <person name="Sun H."/>
            <person name="Yadav J.S."/>
            <person name="Pangilinan J."/>
            <person name="Larsson K.H."/>
            <person name="Matsuura K."/>
            <person name="Barry K."/>
            <person name="Labutti K."/>
            <person name="Kuo R."/>
            <person name="Ohm R.A."/>
            <person name="Bhattacharya S.S."/>
            <person name="Shirouzu T."/>
            <person name="Yoshinaga Y."/>
            <person name="Martin F.M."/>
            <person name="Grigoriev I.V."/>
            <person name="Hibbett D.S."/>
        </authorList>
    </citation>
    <scope>NUCLEOTIDE SEQUENCE [LARGE SCALE GENOMIC DNA]</scope>
    <source>
        <strain evidence="3 4">HHB9708</strain>
    </source>
</reference>
<dbReference type="AlphaFoldDB" id="A0A164WDP9"/>
<dbReference type="PROSITE" id="PS51421">
    <property type="entry name" value="RAS"/>
    <property type="match status" value="1"/>
</dbReference>
<dbReference type="PRINTS" id="PR00449">
    <property type="entry name" value="RASTRNSFRMNG"/>
</dbReference>
<evidence type="ECO:0008006" key="5">
    <source>
        <dbReference type="Google" id="ProtNLM"/>
    </source>
</evidence>
<dbReference type="SMART" id="SM00174">
    <property type="entry name" value="RHO"/>
    <property type="match status" value="1"/>
</dbReference>
<dbReference type="PANTHER" id="PTHR24072">
    <property type="entry name" value="RHO FAMILY GTPASE"/>
    <property type="match status" value="1"/>
</dbReference>
<evidence type="ECO:0000256" key="2">
    <source>
        <dbReference type="ARBA" id="ARBA00023134"/>
    </source>
</evidence>
<proteinExistence type="predicted"/>
<keyword evidence="2" id="KW-0342">GTP-binding</keyword>
<dbReference type="InterPro" id="IPR001806">
    <property type="entry name" value="Small_GTPase"/>
</dbReference>
<evidence type="ECO:0000313" key="4">
    <source>
        <dbReference type="Proteomes" id="UP000076722"/>
    </source>
</evidence>
<dbReference type="STRING" id="1314777.A0A164WDP9"/>
<dbReference type="GO" id="GO:0003924">
    <property type="term" value="F:GTPase activity"/>
    <property type="evidence" value="ECO:0007669"/>
    <property type="project" value="InterPro"/>
</dbReference>
<evidence type="ECO:0000313" key="3">
    <source>
        <dbReference type="EMBL" id="KZS94964.1"/>
    </source>
</evidence>
<protein>
    <recommendedName>
        <fullName evidence="5">P-loop containing nucleoside triphosphate hydrolase protein</fullName>
    </recommendedName>
</protein>
<dbReference type="GO" id="GO:0007264">
    <property type="term" value="P:small GTPase-mediated signal transduction"/>
    <property type="evidence" value="ECO:0007669"/>
    <property type="project" value="InterPro"/>
</dbReference>
<dbReference type="InterPro" id="IPR027417">
    <property type="entry name" value="P-loop_NTPase"/>
</dbReference>
<dbReference type="SUPFAM" id="SSF52540">
    <property type="entry name" value="P-loop containing nucleoside triphosphate hydrolases"/>
    <property type="match status" value="1"/>
</dbReference>
<keyword evidence="1" id="KW-0547">Nucleotide-binding</keyword>
<dbReference type="InterPro" id="IPR003578">
    <property type="entry name" value="Small_GTPase_Rho"/>
</dbReference>
<dbReference type="EMBL" id="KV419403">
    <property type="protein sequence ID" value="KZS94964.1"/>
    <property type="molecule type" value="Genomic_DNA"/>
</dbReference>
<evidence type="ECO:0000256" key="1">
    <source>
        <dbReference type="ARBA" id="ARBA00022741"/>
    </source>
</evidence>